<dbReference type="RefSeq" id="WP_014270811.1">
    <property type="nucleotide sequence ID" value="NC_016633.1"/>
</dbReference>
<keyword evidence="2" id="KW-1185">Reference proteome</keyword>
<evidence type="ECO:0000313" key="2">
    <source>
        <dbReference type="Proteomes" id="UP000005632"/>
    </source>
</evidence>
<proteinExistence type="predicted"/>
<dbReference type="AlphaFoldDB" id="G8QRX2"/>
<dbReference type="KEGG" id="sgp:SpiGrapes_2194"/>
<dbReference type="OrthoDB" id="9786855at2"/>
<reference evidence="1 2" key="1">
    <citation type="submission" date="2011-11" db="EMBL/GenBank/DDBJ databases">
        <title>Complete sequence of Spirochaeta sp. grapes.</title>
        <authorList>
            <consortium name="US DOE Joint Genome Institute"/>
            <person name="Lucas S."/>
            <person name="Han J."/>
            <person name="Lapidus A."/>
            <person name="Cheng J.-F."/>
            <person name="Goodwin L."/>
            <person name="Pitluck S."/>
            <person name="Peters L."/>
            <person name="Ovchinnikova G."/>
            <person name="Munk A.C."/>
            <person name="Detter J.C."/>
            <person name="Han C."/>
            <person name="Tapia R."/>
            <person name="Land M."/>
            <person name="Hauser L."/>
            <person name="Kyrpides N."/>
            <person name="Ivanova N."/>
            <person name="Pagani I."/>
            <person name="Ritalahtilisa K."/>
            <person name="Loeffler F."/>
            <person name="Woyke T."/>
        </authorList>
    </citation>
    <scope>NUCLEOTIDE SEQUENCE [LARGE SCALE GENOMIC DNA]</scope>
    <source>
        <strain evidence="2">ATCC BAA-1885 / DSM 22778 / Grapes</strain>
    </source>
</reference>
<sequence>MCKSCNSTWEQKCSRCGLCCHEKAVYGHLLVIDLDSWCEFFDPKTKQCKVYTQRFAKSTRCRKVNYLRAMFSSYLPKSCAYVQWAAENHIRFSPNRMLRLIHSKTCPPDEIDKDLYEIFRA</sequence>
<evidence type="ECO:0000313" key="1">
    <source>
        <dbReference type="EMBL" id="AEV29970.1"/>
    </source>
</evidence>
<organism evidence="1 2">
    <name type="scientific">Sphaerochaeta pleomorpha (strain ATCC BAA-1885 / DSM 22778 / Grapes)</name>
    <dbReference type="NCBI Taxonomy" id="158190"/>
    <lineage>
        <taxon>Bacteria</taxon>
        <taxon>Pseudomonadati</taxon>
        <taxon>Spirochaetota</taxon>
        <taxon>Spirochaetia</taxon>
        <taxon>Spirochaetales</taxon>
        <taxon>Sphaerochaetaceae</taxon>
        <taxon>Sphaerochaeta</taxon>
    </lineage>
</organism>
<accession>G8QRX2</accession>
<gene>
    <name evidence="1" type="ordered locus">SpiGrapes_2194</name>
</gene>
<dbReference type="Proteomes" id="UP000005632">
    <property type="component" value="Chromosome"/>
</dbReference>
<name>G8QRX2_SPHPG</name>
<dbReference type="STRING" id="158190.SpiGrapes_2194"/>
<dbReference type="EMBL" id="CP003155">
    <property type="protein sequence ID" value="AEV29970.1"/>
    <property type="molecule type" value="Genomic_DNA"/>
</dbReference>
<protein>
    <submittedName>
        <fullName evidence="1">Uncharacterized protein</fullName>
    </submittedName>
</protein>
<dbReference type="eggNOG" id="COG2983">
    <property type="taxonomic scope" value="Bacteria"/>
</dbReference>
<dbReference type="HOGENOM" id="CLU_2083335_0_0_12"/>